<feature type="region of interest" description="Disordered" evidence="1">
    <location>
        <begin position="62"/>
        <end position="87"/>
    </location>
</feature>
<reference evidence="2 3" key="1">
    <citation type="submission" date="2018-04" db="EMBL/GenBank/DDBJ databases">
        <authorList>
            <person name="Vogel A."/>
        </authorList>
    </citation>
    <scope>NUCLEOTIDE SEQUENCE [LARGE SCALE GENOMIC DNA]</scope>
</reference>
<dbReference type="Proteomes" id="UP000595140">
    <property type="component" value="Unassembled WGS sequence"/>
</dbReference>
<evidence type="ECO:0000313" key="2">
    <source>
        <dbReference type="EMBL" id="VFQ82746.1"/>
    </source>
</evidence>
<proteinExistence type="predicted"/>
<sequence length="170" mass="18037">MIQTRSNDPTTSHAPGNSSGNGNGTGAITSTPDAVQALFGMGVITRQLQTTVATLSAIGGSRHGNGATQAPRDPIIEHDATSQHKGKKTRRCRRRPDKALVFEEVLVGDIPEGQDDDSNKGRVSAFKRLRGEETRVSTGSTMDATASKAIYAGRCRRAGGGTPRNRQPRI</sequence>
<feature type="compositionally biased region" description="Polar residues" evidence="1">
    <location>
        <begin position="1"/>
        <end position="15"/>
    </location>
</feature>
<protein>
    <submittedName>
        <fullName evidence="2">Uncharacterized protein</fullName>
    </submittedName>
</protein>
<evidence type="ECO:0000313" key="3">
    <source>
        <dbReference type="Proteomes" id="UP000595140"/>
    </source>
</evidence>
<dbReference type="EMBL" id="OOIL02002424">
    <property type="protein sequence ID" value="VFQ82746.1"/>
    <property type="molecule type" value="Genomic_DNA"/>
</dbReference>
<feature type="region of interest" description="Disordered" evidence="1">
    <location>
        <begin position="1"/>
        <end position="29"/>
    </location>
</feature>
<organism evidence="2 3">
    <name type="scientific">Cuscuta campestris</name>
    <dbReference type="NCBI Taxonomy" id="132261"/>
    <lineage>
        <taxon>Eukaryota</taxon>
        <taxon>Viridiplantae</taxon>
        <taxon>Streptophyta</taxon>
        <taxon>Embryophyta</taxon>
        <taxon>Tracheophyta</taxon>
        <taxon>Spermatophyta</taxon>
        <taxon>Magnoliopsida</taxon>
        <taxon>eudicotyledons</taxon>
        <taxon>Gunneridae</taxon>
        <taxon>Pentapetalae</taxon>
        <taxon>asterids</taxon>
        <taxon>lamiids</taxon>
        <taxon>Solanales</taxon>
        <taxon>Convolvulaceae</taxon>
        <taxon>Cuscuteae</taxon>
        <taxon>Cuscuta</taxon>
        <taxon>Cuscuta subgen. Grammica</taxon>
        <taxon>Cuscuta sect. Cleistogrammica</taxon>
    </lineage>
</organism>
<dbReference type="AlphaFoldDB" id="A0A484M3W3"/>
<gene>
    <name evidence="2" type="ORF">CCAM_LOCUS24522</name>
</gene>
<accession>A0A484M3W3</accession>
<name>A0A484M3W3_9ASTE</name>
<evidence type="ECO:0000256" key="1">
    <source>
        <dbReference type="SAM" id="MobiDB-lite"/>
    </source>
</evidence>
<keyword evidence="3" id="KW-1185">Reference proteome</keyword>